<dbReference type="Gene3D" id="1.10.8.270">
    <property type="entry name" value="putative rabgap domain of human tbc1 domain family member 14 like domains"/>
    <property type="match status" value="1"/>
</dbReference>
<organism evidence="4 5">
    <name type="scientific">Glossina palpalis gambiensis</name>
    <dbReference type="NCBI Taxonomy" id="67801"/>
    <lineage>
        <taxon>Eukaryota</taxon>
        <taxon>Metazoa</taxon>
        <taxon>Ecdysozoa</taxon>
        <taxon>Arthropoda</taxon>
        <taxon>Hexapoda</taxon>
        <taxon>Insecta</taxon>
        <taxon>Pterygota</taxon>
        <taxon>Neoptera</taxon>
        <taxon>Endopterygota</taxon>
        <taxon>Diptera</taxon>
        <taxon>Brachycera</taxon>
        <taxon>Muscomorpha</taxon>
        <taxon>Hippoboscoidea</taxon>
        <taxon>Glossinidae</taxon>
        <taxon>Glossina</taxon>
    </lineage>
</organism>
<dbReference type="Proteomes" id="UP000092460">
    <property type="component" value="Unassembled WGS sequence"/>
</dbReference>
<dbReference type="InterPro" id="IPR050302">
    <property type="entry name" value="Rab_GAP_TBC_domain"/>
</dbReference>
<dbReference type="SMART" id="SM00164">
    <property type="entry name" value="TBC"/>
    <property type="match status" value="1"/>
</dbReference>
<dbReference type="PANTHER" id="PTHR47219:SF10">
    <property type="entry name" value="GROWTH HORMONE-REGULATED TBC PROTEIN 1"/>
    <property type="match status" value="1"/>
</dbReference>
<reference evidence="5" key="1">
    <citation type="submission" date="2015-01" db="EMBL/GenBank/DDBJ databases">
        <authorList>
            <person name="Aksoy S."/>
            <person name="Warren W."/>
            <person name="Wilson R.K."/>
        </authorList>
    </citation>
    <scope>NUCLEOTIDE SEQUENCE [LARGE SCALE GENOMIC DNA]</scope>
    <source>
        <strain evidence="5">IAEA</strain>
    </source>
</reference>
<evidence type="ECO:0000313" key="5">
    <source>
        <dbReference type="Proteomes" id="UP000092460"/>
    </source>
</evidence>
<dbReference type="EnsemblMetazoa" id="GPPI033542-RA">
    <property type="protein sequence ID" value="GPPI033542-PA"/>
    <property type="gene ID" value="GPPI033542"/>
</dbReference>
<evidence type="ECO:0000256" key="2">
    <source>
        <dbReference type="ARBA" id="ARBA00043879"/>
    </source>
</evidence>
<dbReference type="PANTHER" id="PTHR47219">
    <property type="entry name" value="RAB GTPASE-ACTIVATING PROTEIN 1-LIKE"/>
    <property type="match status" value="1"/>
</dbReference>
<evidence type="ECO:0000256" key="1">
    <source>
        <dbReference type="ARBA" id="ARBA00022468"/>
    </source>
</evidence>
<comment type="function">
    <text evidence="2">May act as a GTPase-activating protein for Rab family protein(s).</text>
</comment>
<proteinExistence type="predicted"/>
<dbReference type="Gene3D" id="1.10.472.80">
    <property type="entry name" value="Ypt/Rab-GAP domain of gyp1p, domain 3"/>
    <property type="match status" value="1"/>
</dbReference>
<feature type="domain" description="Rab-GAP TBC" evidence="3">
    <location>
        <begin position="144"/>
        <end position="331"/>
    </location>
</feature>
<keyword evidence="5" id="KW-1185">Reference proteome</keyword>
<dbReference type="InterPro" id="IPR000195">
    <property type="entry name" value="Rab-GAP-TBC_dom"/>
</dbReference>
<dbReference type="EMBL" id="JXJN01016211">
    <property type="status" value="NOT_ANNOTATED_CDS"/>
    <property type="molecule type" value="Genomic_DNA"/>
</dbReference>
<dbReference type="GO" id="GO:0031267">
    <property type="term" value="F:small GTPase binding"/>
    <property type="evidence" value="ECO:0007669"/>
    <property type="project" value="TreeGrafter"/>
</dbReference>
<dbReference type="VEuPathDB" id="VectorBase:GPPI033542"/>
<dbReference type="Gene3D" id="1.10.10.750">
    <property type="entry name" value="Ypt/Rab-GAP domain of gyp1p, domain 1"/>
    <property type="match status" value="1"/>
</dbReference>
<dbReference type="STRING" id="67801.A0A1B0BL45"/>
<accession>A0A1B0BL45</accession>
<dbReference type="GO" id="GO:0005096">
    <property type="term" value="F:GTPase activator activity"/>
    <property type="evidence" value="ECO:0007669"/>
    <property type="project" value="UniProtKB-KW"/>
</dbReference>
<reference evidence="4" key="2">
    <citation type="submission" date="2020-05" db="UniProtKB">
        <authorList>
            <consortium name="EnsemblMetazoa"/>
        </authorList>
    </citation>
    <scope>IDENTIFICATION</scope>
    <source>
        <strain evidence="4">IAEA</strain>
    </source>
</reference>
<dbReference type="FunFam" id="1.10.8.270:FF:000016">
    <property type="entry name" value="TBC1 domain family member 2A"/>
    <property type="match status" value="1"/>
</dbReference>
<protein>
    <recommendedName>
        <fullName evidence="3">Rab-GAP TBC domain-containing protein</fullName>
    </recommendedName>
</protein>
<dbReference type="SUPFAM" id="SSF47923">
    <property type="entry name" value="Ypt/Rab-GAP domain of gyp1p"/>
    <property type="match status" value="2"/>
</dbReference>
<dbReference type="Pfam" id="PF00566">
    <property type="entry name" value="RabGAP-TBC"/>
    <property type="match status" value="1"/>
</dbReference>
<dbReference type="AlphaFoldDB" id="A0A1B0BL45"/>
<name>A0A1B0BL45_9MUSC</name>
<evidence type="ECO:0000259" key="3">
    <source>
        <dbReference type="PROSITE" id="PS50086"/>
    </source>
</evidence>
<keyword evidence="1" id="KW-0343">GTPase activation</keyword>
<evidence type="ECO:0000313" key="4">
    <source>
        <dbReference type="EnsemblMetazoa" id="GPPI033542-PA"/>
    </source>
</evidence>
<sequence>MKTNGNSEIILTHIDLCICIGGLCEAITAINVSALQSNYKTWPLLYQLLLIIPHKCKKFRWSLLVKLFLNLATAIMLYTSSTPNDVDEYGFKRNEQFDYKSYELFMSSYLKTLAKRRIKWERILQENIDLTTITAKLKRYIRKGIPGPYRPNVWMQISGAYKLQQRSPGLYNSLLRETNHEKEISDSISIDLPRTFPDNIFFDSKKERLYNILVAYAHHNREVGYCQGLNYIAGLLLLVTDDEEKSFWLLKHMIENIAPQYHTKNMANLLRDMAVFKELIIRRIPAVNKHIEKLGLPYAVIASKWFICIFAEVLPAETIIFRAALNMFLTHKTAILACDDIGALANFFRETLIHDDIVTNCHTFLQSMFNLRLKRNELEGLRKICVGRNNT</sequence>
<dbReference type="InterPro" id="IPR035969">
    <property type="entry name" value="Rab-GAP_TBC_sf"/>
</dbReference>
<dbReference type="PROSITE" id="PS50086">
    <property type="entry name" value="TBC_RABGAP"/>
    <property type="match status" value="1"/>
</dbReference>